<protein>
    <submittedName>
        <fullName evidence="2">Uncharacterized protein</fullName>
    </submittedName>
</protein>
<feature type="region of interest" description="Disordered" evidence="1">
    <location>
        <begin position="14"/>
        <end position="48"/>
    </location>
</feature>
<evidence type="ECO:0000313" key="3">
    <source>
        <dbReference type="Proteomes" id="UP000319931"/>
    </source>
</evidence>
<reference evidence="2 3" key="1">
    <citation type="journal article" date="2019" name="Environ. Microbiol.">
        <title>Species interactions and distinct microbial communities in high Arctic permafrost affected cryosols are associated with the CH4 and CO2 gas fluxes.</title>
        <authorList>
            <person name="Altshuler I."/>
            <person name="Hamel J."/>
            <person name="Turney S."/>
            <person name="Magnuson E."/>
            <person name="Levesque R."/>
            <person name="Greer C."/>
            <person name="Whyte L.G."/>
        </authorList>
    </citation>
    <scope>NUCLEOTIDE SEQUENCE [LARGE SCALE GENOMIC DNA]</scope>
    <source>
        <strain evidence="2 3">E6.1</strain>
    </source>
</reference>
<gene>
    <name evidence="2" type="ORF">EAH76_11880</name>
</gene>
<name>A0A502FT75_9SPHN</name>
<evidence type="ECO:0000256" key="1">
    <source>
        <dbReference type="SAM" id="MobiDB-lite"/>
    </source>
</evidence>
<comment type="caution">
    <text evidence="2">The sequence shown here is derived from an EMBL/GenBank/DDBJ whole genome shotgun (WGS) entry which is preliminary data.</text>
</comment>
<dbReference type="EMBL" id="RCZC01000003">
    <property type="protein sequence ID" value="TPG52589.1"/>
    <property type="molecule type" value="Genomic_DNA"/>
</dbReference>
<dbReference type="Proteomes" id="UP000319931">
    <property type="component" value="Unassembled WGS sequence"/>
</dbReference>
<accession>A0A502FT75</accession>
<feature type="compositionally biased region" description="Polar residues" evidence="1">
    <location>
        <begin position="30"/>
        <end position="43"/>
    </location>
</feature>
<sequence length="128" mass="13681">MLIVLSGTDRHVLSGTQESSYREPECARNPQKSARNWHPSNGANREESFGFLLTPQRLVDERGTRRHERRCRAAVAVPPKTRAGGTGEHAISMPSGVAGVTQVCIAHAVSVQIGCASRALYAASGDAS</sequence>
<proteinExistence type="predicted"/>
<organism evidence="2 3">
    <name type="scientific">Sphingomonas glacialis</name>
    <dbReference type="NCBI Taxonomy" id="658225"/>
    <lineage>
        <taxon>Bacteria</taxon>
        <taxon>Pseudomonadati</taxon>
        <taxon>Pseudomonadota</taxon>
        <taxon>Alphaproteobacteria</taxon>
        <taxon>Sphingomonadales</taxon>
        <taxon>Sphingomonadaceae</taxon>
        <taxon>Sphingomonas</taxon>
    </lineage>
</organism>
<keyword evidence="3" id="KW-1185">Reference proteome</keyword>
<evidence type="ECO:0000313" key="2">
    <source>
        <dbReference type="EMBL" id="TPG52589.1"/>
    </source>
</evidence>
<dbReference type="AlphaFoldDB" id="A0A502FT75"/>
<dbReference type="OrthoDB" id="7595775at2"/>